<dbReference type="PROSITE" id="PS50885">
    <property type="entry name" value="HAMP"/>
    <property type="match status" value="1"/>
</dbReference>
<organism evidence="13 14">
    <name type="scientific">Aliikangiella coralliicola</name>
    <dbReference type="NCBI Taxonomy" id="2592383"/>
    <lineage>
        <taxon>Bacteria</taxon>
        <taxon>Pseudomonadati</taxon>
        <taxon>Pseudomonadota</taxon>
        <taxon>Gammaproteobacteria</taxon>
        <taxon>Oceanospirillales</taxon>
        <taxon>Pleioneaceae</taxon>
        <taxon>Aliikangiella</taxon>
    </lineage>
</organism>
<keyword evidence="6" id="KW-0808">Transferase</keyword>
<gene>
    <name evidence="13" type="ORF">FLL46_11060</name>
</gene>
<evidence type="ECO:0000256" key="9">
    <source>
        <dbReference type="ARBA" id="ARBA00022840"/>
    </source>
</evidence>
<dbReference type="SMART" id="SM00387">
    <property type="entry name" value="HATPase_c"/>
    <property type="match status" value="1"/>
</dbReference>
<evidence type="ECO:0000259" key="12">
    <source>
        <dbReference type="PROSITE" id="PS50885"/>
    </source>
</evidence>
<dbReference type="GO" id="GO:0005886">
    <property type="term" value="C:plasma membrane"/>
    <property type="evidence" value="ECO:0007669"/>
    <property type="project" value="UniProtKB-SubCell"/>
</dbReference>
<evidence type="ECO:0000313" key="14">
    <source>
        <dbReference type="Proteomes" id="UP000315439"/>
    </source>
</evidence>
<dbReference type="CDD" id="cd00082">
    <property type="entry name" value="HisKA"/>
    <property type="match status" value="1"/>
</dbReference>
<keyword evidence="5" id="KW-0597">Phosphoprotein</keyword>
<evidence type="ECO:0000259" key="11">
    <source>
        <dbReference type="PROSITE" id="PS50109"/>
    </source>
</evidence>
<keyword evidence="14" id="KW-1185">Reference proteome</keyword>
<comment type="subcellular location">
    <subcellularLocation>
        <location evidence="2">Cell membrane</location>
        <topology evidence="2">Multi-pass membrane protein</topology>
    </subcellularLocation>
</comment>
<dbReference type="CDD" id="cd06225">
    <property type="entry name" value="HAMP"/>
    <property type="match status" value="1"/>
</dbReference>
<evidence type="ECO:0000256" key="3">
    <source>
        <dbReference type="ARBA" id="ARBA00012438"/>
    </source>
</evidence>
<comment type="caution">
    <text evidence="13">The sequence shown here is derived from an EMBL/GenBank/DDBJ whole genome shotgun (WGS) entry which is preliminary data.</text>
</comment>
<dbReference type="InterPro" id="IPR050980">
    <property type="entry name" value="2C_sensor_his_kinase"/>
</dbReference>
<dbReference type="GO" id="GO:0005524">
    <property type="term" value="F:ATP binding"/>
    <property type="evidence" value="ECO:0007669"/>
    <property type="project" value="UniProtKB-KW"/>
</dbReference>
<dbReference type="GO" id="GO:0000155">
    <property type="term" value="F:phosphorelay sensor kinase activity"/>
    <property type="evidence" value="ECO:0007669"/>
    <property type="project" value="InterPro"/>
</dbReference>
<evidence type="ECO:0000256" key="10">
    <source>
        <dbReference type="SAM" id="Phobius"/>
    </source>
</evidence>
<dbReference type="PANTHER" id="PTHR44936">
    <property type="entry name" value="SENSOR PROTEIN CREC"/>
    <property type="match status" value="1"/>
</dbReference>
<evidence type="ECO:0000256" key="4">
    <source>
        <dbReference type="ARBA" id="ARBA00022475"/>
    </source>
</evidence>
<evidence type="ECO:0000256" key="6">
    <source>
        <dbReference type="ARBA" id="ARBA00022679"/>
    </source>
</evidence>
<evidence type="ECO:0000256" key="2">
    <source>
        <dbReference type="ARBA" id="ARBA00004651"/>
    </source>
</evidence>
<dbReference type="SMART" id="SM00388">
    <property type="entry name" value="HisKA"/>
    <property type="match status" value="1"/>
</dbReference>
<dbReference type="InterPro" id="IPR036097">
    <property type="entry name" value="HisK_dim/P_sf"/>
</dbReference>
<dbReference type="EMBL" id="VIKS01000006">
    <property type="protein sequence ID" value="TQV87910.1"/>
    <property type="molecule type" value="Genomic_DNA"/>
</dbReference>
<evidence type="ECO:0000256" key="8">
    <source>
        <dbReference type="ARBA" id="ARBA00022777"/>
    </source>
</evidence>
<dbReference type="SUPFAM" id="SSF47384">
    <property type="entry name" value="Homodimeric domain of signal transducing histidine kinase"/>
    <property type="match status" value="1"/>
</dbReference>
<feature type="domain" description="Histidine kinase" evidence="11">
    <location>
        <begin position="219"/>
        <end position="433"/>
    </location>
</feature>
<protein>
    <recommendedName>
        <fullName evidence="3">histidine kinase</fullName>
        <ecNumber evidence="3">2.7.13.3</ecNumber>
    </recommendedName>
</protein>
<feature type="transmembrane region" description="Helical" evidence="10">
    <location>
        <begin position="140"/>
        <end position="161"/>
    </location>
</feature>
<evidence type="ECO:0000313" key="13">
    <source>
        <dbReference type="EMBL" id="TQV87910.1"/>
    </source>
</evidence>
<dbReference type="AlphaFoldDB" id="A0A545UEK3"/>
<comment type="catalytic activity">
    <reaction evidence="1">
        <text>ATP + protein L-histidine = ADP + protein N-phospho-L-histidine.</text>
        <dbReference type="EC" id="2.7.13.3"/>
    </reaction>
</comment>
<evidence type="ECO:0000256" key="7">
    <source>
        <dbReference type="ARBA" id="ARBA00022741"/>
    </source>
</evidence>
<dbReference type="InterPro" id="IPR003660">
    <property type="entry name" value="HAMP_dom"/>
</dbReference>
<feature type="domain" description="HAMP" evidence="12">
    <location>
        <begin position="159"/>
        <end position="211"/>
    </location>
</feature>
<dbReference type="Gene3D" id="6.10.340.10">
    <property type="match status" value="1"/>
</dbReference>
<keyword evidence="7" id="KW-0547">Nucleotide-binding</keyword>
<name>A0A545UEK3_9GAMM</name>
<reference evidence="13 14" key="1">
    <citation type="submission" date="2019-07" db="EMBL/GenBank/DDBJ databases">
        <title>Draft genome for Aliikangiella sp. M105.</title>
        <authorList>
            <person name="Wang G."/>
        </authorList>
    </citation>
    <scope>NUCLEOTIDE SEQUENCE [LARGE SCALE GENOMIC DNA]</scope>
    <source>
        <strain evidence="13 14">M105</strain>
    </source>
</reference>
<dbReference type="PANTHER" id="PTHR44936:SF10">
    <property type="entry name" value="SENSOR PROTEIN RSTB"/>
    <property type="match status" value="1"/>
</dbReference>
<dbReference type="InterPro" id="IPR004358">
    <property type="entry name" value="Sig_transdc_His_kin-like_C"/>
</dbReference>
<dbReference type="InterPro" id="IPR005467">
    <property type="entry name" value="His_kinase_dom"/>
</dbReference>
<keyword evidence="10" id="KW-1133">Transmembrane helix</keyword>
<dbReference type="PRINTS" id="PR00344">
    <property type="entry name" value="BCTRLSENSOR"/>
</dbReference>
<evidence type="ECO:0000256" key="1">
    <source>
        <dbReference type="ARBA" id="ARBA00000085"/>
    </source>
</evidence>
<dbReference type="InterPro" id="IPR003594">
    <property type="entry name" value="HATPase_dom"/>
</dbReference>
<dbReference type="InterPro" id="IPR036890">
    <property type="entry name" value="HATPase_C_sf"/>
</dbReference>
<dbReference type="PROSITE" id="PS50109">
    <property type="entry name" value="HIS_KIN"/>
    <property type="match status" value="1"/>
</dbReference>
<evidence type="ECO:0000256" key="5">
    <source>
        <dbReference type="ARBA" id="ARBA00022553"/>
    </source>
</evidence>
<dbReference type="InterPro" id="IPR003661">
    <property type="entry name" value="HisK_dim/P_dom"/>
</dbReference>
<dbReference type="RefSeq" id="WP_142893571.1">
    <property type="nucleotide sequence ID" value="NZ_ML660163.1"/>
</dbReference>
<keyword evidence="4" id="KW-1003">Cell membrane</keyword>
<keyword evidence="10" id="KW-0472">Membrane</keyword>
<keyword evidence="10" id="KW-0812">Transmembrane</keyword>
<dbReference type="OrthoDB" id="9804645at2"/>
<dbReference type="EC" id="2.7.13.3" evidence="3"/>
<accession>A0A545UEK3</accession>
<proteinExistence type="predicted"/>
<dbReference type="Gene3D" id="1.10.287.130">
    <property type="match status" value="1"/>
</dbReference>
<keyword evidence="8 13" id="KW-0418">Kinase</keyword>
<dbReference type="Pfam" id="PF00512">
    <property type="entry name" value="HisKA"/>
    <property type="match status" value="1"/>
</dbReference>
<dbReference type="Gene3D" id="3.30.565.10">
    <property type="entry name" value="Histidine kinase-like ATPase, C-terminal domain"/>
    <property type="match status" value="1"/>
</dbReference>
<dbReference type="SUPFAM" id="SSF55874">
    <property type="entry name" value="ATPase domain of HSP90 chaperone/DNA topoisomerase II/histidine kinase"/>
    <property type="match status" value="1"/>
</dbReference>
<dbReference type="Pfam" id="PF02518">
    <property type="entry name" value="HATPase_c"/>
    <property type="match status" value="1"/>
</dbReference>
<dbReference type="Proteomes" id="UP000315439">
    <property type="component" value="Unassembled WGS sequence"/>
</dbReference>
<keyword evidence="9" id="KW-0067">ATP-binding</keyword>
<sequence>MKRIYFSILVTALISLFLLGKFIDLLFDSNDENIPRSEFVTERHLANGIRNALSQHAESDLQAQVEHYSRQFQINLSLEKKSNLSLSTELEKSVNSKEGLLIDLDPGVQLIGGIENHPEWLISYPIEHEQPIDNDARFEVWLTILFYSGFCIILLLWALPLTRRLSKLNRLASDFGEGDLSSRAVVSRFSYIKELEVSFNRMASQIEELLAENKLLAGSLSHDLRSPLSCLRFGVDAALETGEATKKDYYLERMDGDLTRMETMLEAFLDYASLERKRFQLTKRSTDIVMMINSVVNACYPLLQNANVQVETNFDFESDKLMVELDTNWIARALSNLITNAIYHGNNIIFVNCEVNARGVDISVEDDGAGIPESEIENIFKAFVKLDKSRTKSNRYGLGLAIVARVVGWHNGEISVSKSDKLGGACFTIRLPH</sequence>